<dbReference type="Proteomes" id="UP001620626">
    <property type="component" value="Unassembled WGS sequence"/>
</dbReference>
<organism evidence="3 4">
    <name type="scientific">Heterodera trifolii</name>
    <dbReference type="NCBI Taxonomy" id="157864"/>
    <lineage>
        <taxon>Eukaryota</taxon>
        <taxon>Metazoa</taxon>
        <taxon>Ecdysozoa</taxon>
        <taxon>Nematoda</taxon>
        <taxon>Chromadorea</taxon>
        <taxon>Rhabditida</taxon>
        <taxon>Tylenchina</taxon>
        <taxon>Tylenchomorpha</taxon>
        <taxon>Tylenchoidea</taxon>
        <taxon>Heteroderidae</taxon>
        <taxon>Heteroderinae</taxon>
        <taxon>Heterodera</taxon>
    </lineage>
</organism>
<evidence type="ECO:0000256" key="2">
    <source>
        <dbReference type="SAM" id="SignalP"/>
    </source>
</evidence>
<gene>
    <name evidence="3" type="ORF">niasHT_031279</name>
</gene>
<accession>A0ABD2ITY5</accession>
<comment type="caution">
    <text evidence="3">The sequence shown here is derived from an EMBL/GenBank/DDBJ whole genome shotgun (WGS) entry which is preliminary data.</text>
</comment>
<protein>
    <submittedName>
        <fullName evidence="3">Uncharacterized protein</fullName>
    </submittedName>
</protein>
<dbReference type="InterPro" id="IPR000884">
    <property type="entry name" value="TSP1_rpt"/>
</dbReference>
<dbReference type="SUPFAM" id="SSF82895">
    <property type="entry name" value="TSP-1 type 1 repeat"/>
    <property type="match status" value="1"/>
</dbReference>
<dbReference type="AlphaFoldDB" id="A0ABD2ITY5"/>
<keyword evidence="2" id="KW-0732">Signal</keyword>
<evidence type="ECO:0000313" key="3">
    <source>
        <dbReference type="EMBL" id="KAL3080760.1"/>
    </source>
</evidence>
<reference evidence="3 4" key="1">
    <citation type="submission" date="2024-10" db="EMBL/GenBank/DDBJ databases">
        <authorList>
            <person name="Kim D."/>
        </authorList>
    </citation>
    <scope>NUCLEOTIDE SEQUENCE [LARGE SCALE GENOMIC DNA]</scope>
    <source>
        <strain evidence="3">BH-2024</strain>
    </source>
</reference>
<keyword evidence="4" id="KW-1185">Reference proteome</keyword>
<dbReference type="PROSITE" id="PS50092">
    <property type="entry name" value="TSP1"/>
    <property type="match status" value="1"/>
</dbReference>
<proteinExistence type="predicted"/>
<evidence type="ECO:0000313" key="4">
    <source>
        <dbReference type="Proteomes" id="UP001620626"/>
    </source>
</evidence>
<feature type="compositionally biased region" description="Low complexity" evidence="1">
    <location>
        <begin position="99"/>
        <end position="113"/>
    </location>
</feature>
<sequence length="226" mass="25220">MTTTVIAACLLFLFIHAVTLATAGPVNVRIETENNQDFHIGPEPRTRFDLVEEYRPLARAMNTHHARAFASSLSKPRQAIHRPQPVHLLVDIGEMSSTNSNNNGGAVQQQQQNHGRESAGGAIKQRDGAAKEPTAQLQQQQQQKIITKSQWLDWTRWSRCENGERIRVRKCLSINGGPCEGPSIEKQSCFSSISSGIKFAKDPIIIEREIRGDILTSQRRFALAKN</sequence>
<feature type="signal peptide" evidence="2">
    <location>
        <begin position="1"/>
        <end position="23"/>
    </location>
</feature>
<feature type="chain" id="PRO_5044778267" evidence="2">
    <location>
        <begin position="24"/>
        <end position="226"/>
    </location>
</feature>
<name>A0ABD2ITY5_9BILA</name>
<evidence type="ECO:0000256" key="1">
    <source>
        <dbReference type="SAM" id="MobiDB-lite"/>
    </source>
</evidence>
<dbReference type="EMBL" id="JBICBT010001146">
    <property type="protein sequence ID" value="KAL3080760.1"/>
    <property type="molecule type" value="Genomic_DNA"/>
</dbReference>
<dbReference type="Pfam" id="PF00090">
    <property type="entry name" value="TSP_1"/>
    <property type="match status" value="1"/>
</dbReference>
<feature type="region of interest" description="Disordered" evidence="1">
    <location>
        <begin position="95"/>
        <end position="133"/>
    </location>
</feature>
<dbReference type="InterPro" id="IPR036383">
    <property type="entry name" value="TSP1_rpt_sf"/>
</dbReference>